<dbReference type="Gene3D" id="1.25.40.390">
    <property type="match status" value="1"/>
</dbReference>
<feature type="domain" description="SusD-like N-terminal" evidence="7">
    <location>
        <begin position="110"/>
        <end position="221"/>
    </location>
</feature>
<evidence type="ECO:0000256" key="4">
    <source>
        <dbReference type="ARBA" id="ARBA00023136"/>
    </source>
</evidence>
<dbReference type="Proteomes" id="UP000284431">
    <property type="component" value="Unassembled WGS sequence"/>
</dbReference>
<evidence type="ECO:0000313" key="9">
    <source>
        <dbReference type="Proteomes" id="UP000284431"/>
    </source>
</evidence>
<evidence type="ECO:0000259" key="7">
    <source>
        <dbReference type="Pfam" id="PF14322"/>
    </source>
</evidence>
<dbReference type="AlphaFoldDB" id="A0A415EUZ1"/>
<dbReference type="InterPro" id="IPR012944">
    <property type="entry name" value="SusD_RagB_dom"/>
</dbReference>
<comment type="similarity">
    <text evidence="2">Belongs to the SusD family.</text>
</comment>
<keyword evidence="5" id="KW-0998">Cell outer membrane</keyword>
<keyword evidence="4" id="KW-0472">Membrane</keyword>
<accession>A0A415EUZ1</accession>
<sequence>MDIKIFAAAALAATSLSLTSCNDDFLEKIPKTDLTEANAFLEYNNFKAFMYPCYDLFTNTTIRTNLNGQVVSSTFYGDWYGGLVTSRDNSRNPYAYQSITQTTSGGGWDFSIIRRINIMLSHLDDGVLNETEAAHWRSVGYFFKAWWYMELIDRFGDVPWVDKVINEGSEETYGPRTPRAEVAQHIIECLEYAAQNIGNFEDGDNTITANAVKAALSRFLLREGTWAKYHGLDEPCEQYLSKCLEVSQDLMNQYSTLYNGTESYPAAGYGEMWTTEDLTNVPGVIFFKQYYDGILMHRFNDYEHIAAHFEDVPQYSVDMFLMKNGLPIANPNSGYKGGKGKDMWDTFDNRDPRLYQNIQPPYVVAANDGTADGVNSFKTWKYLGEGDVVEGHTVTAEEAAKYRTYMDYLGANTQCLRGGSFGGTGMKKVPGQNWGAALTKNSPNLTDNSTTAYMRCRTGYYTWKHYDMWEFSTGSSAYCTADKPIFKIEEVLLNYAESAWELGRFDQGVADKTINKLRDRSGVAHMTVADITSDFDPNRDKGNAPWWTGNGGKFGNYEVDPVLWEIRRERQIELFGEGFAFYDVRRWAKAAYYVNRQPCGMWIKAQDNPYGTKNSAYSGSFVDYDEIQRTGKATGEQNSVGSGWIYTYPSPLTDGGWIDTYYLMMVPTNQIVLNPQLTQNPGYNELFGLSDSGGAK</sequence>
<protein>
    <submittedName>
        <fullName evidence="8">RagB/SusD family nutrient uptake outer membrane protein</fullName>
    </submittedName>
</protein>
<proteinExistence type="inferred from homology"/>
<reference evidence="8 9" key="1">
    <citation type="submission" date="2018-08" db="EMBL/GenBank/DDBJ databases">
        <title>A genome reference for cultivated species of the human gut microbiota.</title>
        <authorList>
            <person name="Zou Y."/>
            <person name="Xue W."/>
            <person name="Luo G."/>
        </authorList>
    </citation>
    <scope>NUCLEOTIDE SEQUENCE [LARGE SCALE GENOMIC DNA]</scope>
    <source>
        <strain evidence="8 9">OF02-6LB</strain>
    </source>
</reference>
<organism evidence="8 9">
    <name type="scientific">Bacteroides caccae</name>
    <dbReference type="NCBI Taxonomy" id="47678"/>
    <lineage>
        <taxon>Bacteria</taxon>
        <taxon>Pseudomonadati</taxon>
        <taxon>Bacteroidota</taxon>
        <taxon>Bacteroidia</taxon>
        <taxon>Bacteroidales</taxon>
        <taxon>Bacteroidaceae</taxon>
        <taxon>Bacteroides</taxon>
    </lineage>
</organism>
<gene>
    <name evidence="8" type="ORF">DXA49_22660</name>
</gene>
<evidence type="ECO:0000256" key="1">
    <source>
        <dbReference type="ARBA" id="ARBA00004442"/>
    </source>
</evidence>
<comment type="caution">
    <text evidence="8">The sequence shown here is derived from an EMBL/GenBank/DDBJ whole genome shotgun (WGS) entry which is preliminary data.</text>
</comment>
<dbReference type="Pfam" id="PF14322">
    <property type="entry name" value="SusD-like_3"/>
    <property type="match status" value="1"/>
</dbReference>
<comment type="subcellular location">
    <subcellularLocation>
        <location evidence="1">Cell outer membrane</location>
    </subcellularLocation>
</comment>
<dbReference type="PROSITE" id="PS51257">
    <property type="entry name" value="PROKAR_LIPOPROTEIN"/>
    <property type="match status" value="1"/>
</dbReference>
<evidence type="ECO:0000256" key="5">
    <source>
        <dbReference type="ARBA" id="ARBA00023237"/>
    </source>
</evidence>
<evidence type="ECO:0000256" key="3">
    <source>
        <dbReference type="ARBA" id="ARBA00022729"/>
    </source>
</evidence>
<evidence type="ECO:0000313" key="8">
    <source>
        <dbReference type="EMBL" id="RGY19979.1"/>
    </source>
</evidence>
<dbReference type="InterPro" id="IPR011990">
    <property type="entry name" value="TPR-like_helical_dom_sf"/>
</dbReference>
<dbReference type="InterPro" id="IPR033985">
    <property type="entry name" value="SusD-like_N"/>
</dbReference>
<evidence type="ECO:0000256" key="2">
    <source>
        <dbReference type="ARBA" id="ARBA00006275"/>
    </source>
</evidence>
<keyword evidence="3" id="KW-0732">Signal</keyword>
<name>A0A415EUZ1_9BACE</name>
<evidence type="ECO:0000259" key="6">
    <source>
        <dbReference type="Pfam" id="PF07980"/>
    </source>
</evidence>
<dbReference type="EMBL" id="QSCS01000073">
    <property type="protein sequence ID" value="RGY19979.1"/>
    <property type="molecule type" value="Genomic_DNA"/>
</dbReference>
<dbReference type="Pfam" id="PF07980">
    <property type="entry name" value="SusD_RagB"/>
    <property type="match status" value="1"/>
</dbReference>
<feature type="domain" description="RagB/SusD" evidence="6">
    <location>
        <begin position="311"/>
        <end position="683"/>
    </location>
</feature>
<dbReference type="RefSeq" id="WP_122118828.1">
    <property type="nucleotide sequence ID" value="NZ_JARAOR010000141.1"/>
</dbReference>
<dbReference type="SUPFAM" id="SSF48452">
    <property type="entry name" value="TPR-like"/>
    <property type="match status" value="1"/>
</dbReference>
<dbReference type="GO" id="GO:0009279">
    <property type="term" value="C:cell outer membrane"/>
    <property type="evidence" value="ECO:0007669"/>
    <property type="project" value="UniProtKB-SubCell"/>
</dbReference>